<accession>A0A3E2UDI2</accession>
<dbReference type="GO" id="GO:0022857">
    <property type="term" value="F:transmembrane transporter activity"/>
    <property type="evidence" value="ECO:0007669"/>
    <property type="project" value="TreeGrafter"/>
</dbReference>
<dbReference type="AlphaFoldDB" id="A0A3E2UDI2"/>
<evidence type="ECO:0000313" key="10">
    <source>
        <dbReference type="EMBL" id="RGB94269.1"/>
    </source>
</evidence>
<dbReference type="PANTHER" id="PTHR30572:SF4">
    <property type="entry name" value="ABC TRANSPORTER PERMEASE YTRF"/>
    <property type="match status" value="1"/>
</dbReference>
<protein>
    <submittedName>
        <fullName evidence="10">ABC transporter permease</fullName>
    </submittedName>
    <submittedName>
        <fullName evidence="9">FtsX-like permease family protein</fullName>
    </submittedName>
</protein>
<dbReference type="EMBL" id="QVEW01000019">
    <property type="protein sequence ID" value="RGB94269.1"/>
    <property type="molecule type" value="Genomic_DNA"/>
</dbReference>
<evidence type="ECO:0000256" key="7">
    <source>
        <dbReference type="SAM" id="Phobius"/>
    </source>
</evidence>
<sequence length="391" mass="44338">MMLYPLYRAVQKLWLNRKTYLFLLIEFVLGTTVVLCGYLSGRAATYRLEAYEMQSRKSSISIQYYGGDGLNAAVTPEDYTQLCEIYGSEYSFSYLLLERTIYTFELQEDKVQDVIFSSMDENTFEFFFGVQPEPDTVYFGAQIEKDLPNRLFFCRDWFLLDEQGATINGQLLHTATLPDNSDLLLLSAMESENVDTAQLIVLPFSQLNMLTANADAPMAYLSVFLQSGQGIDDVQRIADWLQSRHPSYSYTVSDQRAELKKSIRDLTQWMELFVWVAKCSLVITTVGIIGVLLIYVEQRRREFVIALTLGATHGTLIFELFCEVLLFSLLGGVISLLLTIFIAPQLSTVTFTVRFSWTCAILAIGMAFGITLICCVCTVLGTRSRYPTKIL</sequence>
<dbReference type="Pfam" id="PF02687">
    <property type="entry name" value="FtsX"/>
    <property type="match status" value="1"/>
</dbReference>
<comment type="subcellular location">
    <subcellularLocation>
        <location evidence="1">Cell membrane</location>
        <topology evidence="1">Multi-pass membrane protein</topology>
    </subcellularLocation>
</comment>
<evidence type="ECO:0000256" key="2">
    <source>
        <dbReference type="ARBA" id="ARBA00022475"/>
    </source>
</evidence>
<feature type="domain" description="ABC3 transporter permease C-terminal" evidence="8">
    <location>
        <begin position="280"/>
        <end position="386"/>
    </location>
</feature>
<evidence type="ECO:0000256" key="4">
    <source>
        <dbReference type="ARBA" id="ARBA00022989"/>
    </source>
</evidence>
<evidence type="ECO:0000256" key="5">
    <source>
        <dbReference type="ARBA" id="ARBA00023136"/>
    </source>
</evidence>
<keyword evidence="3 7" id="KW-0812">Transmembrane</keyword>
<keyword evidence="4 7" id="KW-1133">Transmembrane helix</keyword>
<evidence type="ECO:0000256" key="3">
    <source>
        <dbReference type="ARBA" id="ARBA00022692"/>
    </source>
</evidence>
<evidence type="ECO:0000256" key="1">
    <source>
        <dbReference type="ARBA" id="ARBA00004651"/>
    </source>
</evidence>
<keyword evidence="5 7" id="KW-0472">Membrane</keyword>
<name>A0A3E2UDI2_9FIRM</name>
<feature type="transmembrane region" description="Helical" evidence="7">
    <location>
        <begin position="355"/>
        <end position="381"/>
    </location>
</feature>
<proteinExistence type="inferred from homology"/>
<reference evidence="10 11" key="1">
    <citation type="submission" date="2018-08" db="EMBL/GenBank/DDBJ databases">
        <title>A genome reference for cultivated species of the human gut microbiota.</title>
        <authorList>
            <person name="Zou Y."/>
            <person name="Xue W."/>
            <person name="Luo G."/>
        </authorList>
    </citation>
    <scope>NUCLEOTIDE SEQUENCE [LARGE SCALE GENOMIC DNA]</scope>
    <source>
        <strain evidence="10 11">AF29-11BH</strain>
    </source>
</reference>
<evidence type="ECO:0000313" key="9">
    <source>
        <dbReference type="EMBL" id="MSC80541.1"/>
    </source>
</evidence>
<evidence type="ECO:0000256" key="6">
    <source>
        <dbReference type="ARBA" id="ARBA00038076"/>
    </source>
</evidence>
<keyword evidence="2" id="KW-1003">Cell membrane</keyword>
<feature type="transmembrane region" description="Helical" evidence="7">
    <location>
        <begin position="20"/>
        <end position="40"/>
    </location>
</feature>
<evidence type="ECO:0000313" key="11">
    <source>
        <dbReference type="Proteomes" id="UP000260783"/>
    </source>
</evidence>
<evidence type="ECO:0000259" key="8">
    <source>
        <dbReference type="Pfam" id="PF02687"/>
    </source>
</evidence>
<reference evidence="9 12" key="2">
    <citation type="journal article" date="2019" name="Nat. Med.">
        <title>A library of human gut bacterial isolates paired with longitudinal multiomics data enables mechanistic microbiome research.</title>
        <authorList>
            <person name="Poyet M."/>
            <person name="Groussin M."/>
            <person name="Gibbons S.M."/>
            <person name="Avila-Pacheco J."/>
            <person name="Jiang X."/>
            <person name="Kearney S.M."/>
            <person name="Perrotta A.R."/>
            <person name="Berdy B."/>
            <person name="Zhao S."/>
            <person name="Lieberman T.D."/>
            <person name="Swanson P.K."/>
            <person name="Smith M."/>
            <person name="Roesemann S."/>
            <person name="Alexander J.E."/>
            <person name="Rich S.A."/>
            <person name="Livny J."/>
            <person name="Vlamakis H."/>
            <person name="Clish C."/>
            <person name="Bullock K."/>
            <person name="Deik A."/>
            <person name="Scott J."/>
            <person name="Pierce K.A."/>
            <person name="Xavier R.J."/>
            <person name="Alm E.J."/>
        </authorList>
    </citation>
    <scope>NUCLEOTIDE SEQUENCE [LARGE SCALE GENOMIC DNA]</scope>
    <source>
        <strain evidence="9 12">BIOML-B9</strain>
    </source>
</reference>
<organism evidence="10 11">
    <name type="scientific">Faecalibacterium prausnitzii</name>
    <dbReference type="NCBI Taxonomy" id="853"/>
    <lineage>
        <taxon>Bacteria</taxon>
        <taxon>Bacillati</taxon>
        <taxon>Bacillota</taxon>
        <taxon>Clostridia</taxon>
        <taxon>Eubacteriales</taxon>
        <taxon>Oscillospiraceae</taxon>
        <taxon>Faecalibacterium</taxon>
    </lineage>
</organism>
<dbReference type="EMBL" id="WKQE01000007">
    <property type="protein sequence ID" value="MSC80541.1"/>
    <property type="molecule type" value="Genomic_DNA"/>
</dbReference>
<dbReference type="Proteomes" id="UP000477010">
    <property type="component" value="Unassembled WGS sequence"/>
</dbReference>
<dbReference type="InterPro" id="IPR003838">
    <property type="entry name" value="ABC3_permease_C"/>
</dbReference>
<feature type="transmembrane region" description="Helical" evidence="7">
    <location>
        <begin position="272"/>
        <end position="296"/>
    </location>
</feature>
<comment type="caution">
    <text evidence="10">The sequence shown here is derived from an EMBL/GenBank/DDBJ whole genome shotgun (WGS) entry which is preliminary data.</text>
</comment>
<dbReference type="PANTHER" id="PTHR30572">
    <property type="entry name" value="MEMBRANE COMPONENT OF TRANSPORTER-RELATED"/>
    <property type="match status" value="1"/>
</dbReference>
<dbReference type="RefSeq" id="WP_117527995.1">
    <property type="nucleotide sequence ID" value="NZ_JAQCXC010000015.1"/>
</dbReference>
<feature type="transmembrane region" description="Helical" evidence="7">
    <location>
        <begin position="316"/>
        <end position="343"/>
    </location>
</feature>
<comment type="similarity">
    <text evidence="6">Belongs to the ABC-4 integral membrane protein family.</text>
</comment>
<evidence type="ECO:0000313" key="12">
    <source>
        <dbReference type="Proteomes" id="UP000477010"/>
    </source>
</evidence>
<dbReference type="Proteomes" id="UP000260783">
    <property type="component" value="Unassembled WGS sequence"/>
</dbReference>
<dbReference type="GO" id="GO:0005886">
    <property type="term" value="C:plasma membrane"/>
    <property type="evidence" value="ECO:0007669"/>
    <property type="project" value="UniProtKB-SubCell"/>
</dbReference>
<dbReference type="InterPro" id="IPR050250">
    <property type="entry name" value="Macrolide_Exporter_MacB"/>
</dbReference>
<gene>
    <name evidence="10" type="ORF">DWZ04_14015</name>
    <name evidence="9" type="ORF">GKD85_06850</name>
</gene>